<proteinExistence type="predicted"/>
<dbReference type="Gramene" id="Dexi4A01G0022270.1">
    <property type="protein sequence ID" value="Dexi4A01G0022270.1:cds"/>
    <property type="gene ID" value="Dexi4A01G0022270"/>
</dbReference>
<evidence type="ECO:0000313" key="2">
    <source>
        <dbReference type="EMBL" id="KAF8658852.1"/>
    </source>
</evidence>
<evidence type="ECO:0000256" key="1">
    <source>
        <dbReference type="SAM" id="MobiDB-lite"/>
    </source>
</evidence>
<organism evidence="2 3">
    <name type="scientific">Digitaria exilis</name>
    <dbReference type="NCBI Taxonomy" id="1010633"/>
    <lineage>
        <taxon>Eukaryota</taxon>
        <taxon>Viridiplantae</taxon>
        <taxon>Streptophyta</taxon>
        <taxon>Embryophyta</taxon>
        <taxon>Tracheophyta</taxon>
        <taxon>Spermatophyta</taxon>
        <taxon>Magnoliopsida</taxon>
        <taxon>Liliopsida</taxon>
        <taxon>Poales</taxon>
        <taxon>Poaceae</taxon>
        <taxon>PACMAD clade</taxon>
        <taxon>Panicoideae</taxon>
        <taxon>Panicodae</taxon>
        <taxon>Paniceae</taxon>
        <taxon>Anthephorinae</taxon>
        <taxon>Digitaria</taxon>
    </lineage>
</organism>
<dbReference type="AlphaFoldDB" id="A0A835A8X7"/>
<feature type="region of interest" description="Disordered" evidence="1">
    <location>
        <begin position="269"/>
        <end position="289"/>
    </location>
</feature>
<accession>A0A835A8X7</accession>
<evidence type="ECO:0000313" key="3">
    <source>
        <dbReference type="Proteomes" id="UP000636709"/>
    </source>
</evidence>
<gene>
    <name evidence="2" type="ORF">HU200_059345</name>
</gene>
<dbReference type="Proteomes" id="UP000636709">
    <property type="component" value="Unassembled WGS sequence"/>
</dbReference>
<name>A0A835A8X7_9POAL</name>
<comment type="caution">
    <text evidence="2">The sequence shown here is derived from an EMBL/GenBank/DDBJ whole genome shotgun (WGS) entry which is preliminary data.</text>
</comment>
<keyword evidence="3" id="KW-1185">Reference proteome</keyword>
<sequence length="401" mass="42975">MTVKAGEAVFKLTEVSPSETSVGDGGLLDANGIDLRREELELPGLPGGWFRGTLGSVKGTFGVGFLIVASRSRQQIGLCRSRFRDLGDKDYSPLSRLQNALVLGRGAGVYPTTACRKERARAKKEFETNVAIDPAALESELQTHGARACVATPQPSFNCWATHVLTTPMASPGRDEEGLAMASCRPAAPDETELPRIPDEQHVHGTHMPPRPAGSRHERGRQAAPHCKAKQARLAAAACLCATMARHGKGKGTHAKKLHALSSPFADAAGSDARGQVKAPPRPPPAASWIQASASHPRRALAVYPRRPKSTQRAHIYFALARPLVLSVSAPPTQPSWSWLPRPSMAAPALPLYKYTSPLSTTHIHSPASFPPITLIQPITTRAPSSFLFSHHTAHSLHSLA</sequence>
<dbReference type="EMBL" id="JACEFO010002479">
    <property type="protein sequence ID" value="KAF8658852.1"/>
    <property type="molecule type" value="Genomic_DNA"/>
</dbReference>
<reference evidence="2" key="1">
    <citation type="submission" date="2020-07" db="EMBL/GenBank/DDBJ databases">
        <title>Genome sequence and genetic diversity analysis of an under-domesticated orphan crop, white fonio (Digitaria exilis).</title>
        <authorList>
            <person name="Bennetzen J.L."/>
            <person name="Chen S."/>
            <person name="Ma X."/>
            <person name="Wang X."/>
            <person name="Yssel A.E.J."/>
            <person name="Chaluvadi S.R."/>
            <person name="Johnson M."/>
            <person name="Gangashetty P."/>
            <person name="Hamidou F."/>
            <person name="Sanogo M.D."/>
            <person name="Zwaenepoel A."/>
            <person name="Wallace J."/>
            <person name="Van De Peer Y."/>
            <person name="Van Deynze A."/>
        </authorList>
    </citation>
    <scope>NUCLEOTIDE SEQUENCE</scope>
    <source>
        <tissue evidence="2">Leaves</tissue>
    </source>
</reference>
<feature type="region of interest" description="Disordered" evidence="1">
    <location>
        <begin position="201"/>
        <end position="223"/>
    </location>
</feature>
<protein>
    <submittedName>
        <fullName evidence="2">Uncharacterized protein</fullName>
    </submittedName>
</protein>